<dbReference type="Pfam" id="PF03995">
    <property type="entry name" value="Inhibitor_I36"/>
    <property type="match status" value="1"/>
</dbReference>
<proteinExistence type="predicted"/>
<dbReference type="RefSeq" id="WP_357662294.1">
    <property type="nucleotide sequence ID" value="NZ_JBFAAC010000012.1"/>
</dbReference>
<reference evidence="1 2" key="1">
    <citation type="submission" date="2016-06" db="EMBL/GenBank/DDBJ databases">
        <authorList>
            <person name="Kjaerup R.B."/>
            <person name="Dalgaard T.S."/>
            <person name="Juul-Madsen H.R."/>
        </authorList>
    </citation>
    <scope>NUCLEOTIDE SEQUENCE [LARGE SCALE GENOMIC DNA]</scope>
    <source>
        <strain evidence="1 2">DSM 43913</strain>
    </source>
</reference>
<dbReference type="AlphaFoldDB" id="A0A1C5G9B1"/>
<name>A0A1C5G9B1_MICEH</name>
<evidence type="ECO:0000313" key="2">
    <source>
        <dbReference type="Proteomes" id="UP000198251"/>
    </source>
</evidence>
<keyword evidence="2" id="KW-1185">Reference proteome</keyword>
<protein>
    <submittedName>
        <fullName evidence="1">Peptidase inhibitor family I36</fullName>
    </submittedName>
</protein>
<organism evidence="1 2">
    <name type="scientific">Micromonospora echinofusca</name>
    <dbReference type="NCBI Taxonomy" id="47858"/>
    <lineage>
        <taxon>Bacteria</taxon>
        <taxon>Bacillati</taxon>
        <taxon>Actinomycetota</taxon>
        <taxon>Actinomycetes</taxon>
        <taxon>Micromonosporales</taxon>
        <taxon>Micromonosporaceae</taxon>
        <taxon>Micromonospora</taxon>
    </lineage>
</organism>
<dbReference type="Proteomes" id="UP000198251">
    <property type="component" value="Chromosome I"/>
</dbReference>
<sequence>MSLALAAPAAAAPVQPFTETTACDSGRVCMWEDPFKAGNRYVHSTQTTFEIPGWDGDNEISSVWNRTGQKLTIFDNDGYTGTRICLNAGEYVAELGPERAFDNEAESYKLANNCL</sequence>
<accession>A0A1C5G9B1</accession>
<dbReference type="InterPro" id="IPR011024">
    <property type="entry name" value="G_crystallin-like"/>
</dbReference>
<dbReference type="Gene3D" id="2.60.20.10">
    <property type="entry name" value="Crystallins"/>
    <property type="match status" value="1"/>
</dbReference>
<evidence type="ECO:0000313" key="1">
    <source>
        <dbReference type="EMBL" id="SCG16484.1"/>
    </source>
</evidence>
<gene>
    <name evidence="1" type="ORF">GA0070610_2750</name>
</gene>
<dbReference type="SUPFAM" id="SSF49695">
    <property type="entry name" value="gamma-Crystallin-like"/>
    <property type="match status" value="1"/>
</dbReference>
<dbReference type="EMBL" id="LT607733">
    <property type="protein sequence ID" value="SCG16484.1"/>
    <property type="molecule type" value="Genomic_DNA"/>
</dbReference>